<dbReference type="RefSeq" id="WP_057948240.1">
    <property type="nucleotide sequence ID" value="NZ_CP067396.1"/>
</dbReference>
<reference evidence="1 2" key="1">
    <citation type="submission" date="2015-11" db="EMBL/GenBank/DDBJ databases">
        <title>Genome sequences of Lysobacter enzymogenes strain C3 and Lysobacter antibioticus ATCC 29479.</title>
        <authorList>
            <person name="Kobayashi D.Y."/>
        </authorList>
    </citation>
    <scope>NUCLEOTIDE SEQUENCE [LARGE SCALE GENOMIC DNA]</scope>
    <source>
        <strain evidence="1 2">C3</strain>
    </source>
</reference>
<dbReference type="Proteomes" id="UP000061569">
    <property type="component" value="Chromosome"/>
</dbReference>
<dbReference type="KEGG" id="lez:GLE_3364"/>
<gene>
    <name evidence="1" type="ORF">GLE_3364</name>
</gene>
<protein>
    <submittedName>
        <fullName evidence="1">Uncharacterized protein</fullName>
    </submittedName>
</protein>
<dbReference type="PATRIC" id="fig|69.6.peg.3314"/>
<name>A0A0S2DJ82_LYSEN</name>
<dbReference type="AlphaFoldDB" id="A0A0S2DJ82"/>
<evidence type="ECO:0000313" key="1">
    <source>
        <dbReference type="EMBL" id="ALN58710.1"/>
    </source>
</evidence>
<accession>A0A0S2DJ82</accession>
<organism evidence="1 2">
    <name type="scientific">Lysobacter enzymogenes</name>
    <dbReference type="NCBI Taxonomy" id="69"/>
    <lineage>
        <taxon>Bacteria</taxon>
        <taxon>Pseudomonadati</taxon>
        <taxon>Pseudomonadota</taxon>
        <taxon>Gammaproteobacteria</taxon>
        <taxon>Lysobacterales</taxon>
        <taxon>Lysobacteraceae</taxon>
        <taxon>Lysobacter</taxon>
    </lineage>
</organism>
<evidence type="ECO:0000313" key="2">
    <source>
        <dbReference type="Proteomes" id="UP000061569"/>
    </source>
</evidence>
<sequence>MNVLSKTLCALGLCGLLLSMPAARADPVEGSFYTETTCEYAGWAFEIVLTKYRYTGGQWTVVSRTTTYAESCPPLEP</sequence>
<dbReference type="STRING" id="69.GLE_3364"/>
<dbReference type="OrthoDB" id="9918228at2"/>
<dbReference type="EMBL" id="CP013140">
    <property type="protein sequence ID" value="ALN58710.1"/>
    <property type="molecule type" value="Genomic_DNA"/>
</dbReference>
<proteinExistence type="predicted"/>